<dbReference type="EMBL" id="KV745288">
    <property type="protein sequence ID" value="OCK75667.1"/>
    <property type="molecule type" value="Genomic_DNA"/>
</dbReference>
<gene>
    <name evidence="1" type="ORF">K432DRAFT_386030</name>
</gene>
<dbReference type="Pfam" id="PF11093">
    <property type="entry name" value="Mitochondr_Som1"/>
    <property type="match status" value="1"/>
</dbReference>
<reference evidence="1 2" key="1">
    <citation type="journal article" date="2016" name="Nat. Commun.">
        <title>Ectomycorrhizal ecology is imprinted in the genome of the dominant symbiotic fungus Cenococcum geophilum.</title>
        <authorList>
            <consortium name="DOE Joint Genome Institute"/>
            <person name="Peter M."/>
            <person name="Kohler A."/>
            <person name="Ohm R.A."/>
            <person name="Kuo A."/>
            <person name="Krutzmann J."/>
            <person name="Morin E."/>
            <person name="Arend M."/>
            <person name="Barry K.W."/>
            <person name="Binder M."/>
            <person name="Choi C."/>
            <person name="Clum A."/>
            <person name="Copeland A."/>
            <person name="Grisel N."/>
            <person name="Haridas S."/>
            <person name="Kipfer T."/>
            <person name="LaButti K."/>
            <person name="Lindquist E."/>
            <person name="Lipzen A."/>
            <person name="Maire R."/>
            <person name="Meier B."/>
            <person name="Mihaltcheva S."/>
            <person name="Molinier V."/>
            <person name="Murat C."/>
            <person name="Poggeler S."/>
            <person name="Quandt C.A."/>
            <person name="Sperisen C."/>
            <person name="Tritt A."/>
            <person name="Tisserant E."/>
            <person name="Crous P.W."/>
            <person name="Henrissat B."/>
            <person name="Nehls U."/>
            <person name="Egli S."/>
            <person name="Spatafora J.W."/>
            <person name="Grigoriev I.V."/>
            <person name="Martin F.M."/>
        </authorList>
    </citation>
    <scope>NUCLEOTIDE SEQUENCE [LARGE SCALE GENOMIC DNA]</scope>
    <source>
        <strain evidence="1 2">CBS 459.81</strain>
    </source>
</reference>
<protein>
    <submittedName>
        <fullName evidence="1">Uncharacterized protein</fullName>
    </submittedName>
</protein>
<sequence length="70" mass="8078">MAPPVEEFPPSELTQKVQYTTSGKLRKKPIDLSKCKLMEMIQYNCHVREGNNKDPNATTVCDPVVRLFRR</sequence>
<dbReference type="AlphaFoldDB" id="A0A8E2E1I4"/>
<dbReference type="GO" id="GO:0042720">
    <property type="term" value="C:mitochondrial inner membrane peptidase complex"/>
    <property type="evidence" value="ECO:0007669"/>
    <property type="project" value="InterPro"/>
</dbReference>
<dbReference type="OrthoDB" id="3983163at2759"/>
<organism evidence="1 2">
    <name type="scientific">Lepidopterella palustris CBS 459.81</name>
    <dbReference type="NCBI Taxonomy" id="1314670"/>
    <lineage>
        <taxon>Eukaryota</taxon>
        <taxon>Fungi</taxon>
        <taxon>Dikarya</taxon>
        <taxon>Ascomycota</taxon>
        <taxon>Pezizomycotina</taxon>
        <taxon>Dothideomycetes</taxon>
        <taxon>Pleosporomycetidae</taxon>
        <taxon>Mytilinidiales</taxon>
        <taxon>Argynnaceae</taxon>
        <taxon>Lepidopterella</taxon>
    </lineage>
</organism>
<accession>A0A8E2E1I4</accession>
<keyword evidence="2" id="KW-1185">Reference proteome</keyword>
<name>A0A8E2E1I4_9PEZI</name>
<evidence type="ECO:0000313" key="2">
    <source>
        <dbReference type="Proteomes" id="UP000250266"/>
    </source>
</evidence>
<dbReference type="Proteomes" id="UP000250266">
    <property type="component" value="Unassembled WGS sequence"/>
</dbReference>
<evidence type="ECO:0000313" key="1">
    <source>
        <dbReference type="EMBL" id="OCK75667.1"/>
    </source>
</evidence>
<proteinExistence type="predicted"/>
<dbReference type="InterPro" id="IPR024645">
    <property type="entry name" value="Mitochondr_Som1"/>
</dbReference>